<dbReference type="EMBL" id="VAWA01000003">
    <property type="protein sequence ID" value="TLP78972.1"/>
    <property type="molecule type" value="Genomic_DNA"/>
</dbReference>
<organism evidence="1 2">
    <name type="scientific">Nesterenkonia sphaerica</name>
    <dbReference type="NCBI Taxonomy" id="1804988"/>
    <lineage>
        <taxon>Bacteria</taxon>
        <taxon>Bacillati</taxon>
        <taxon>Actinomycetota</taxon>
        <taxon>Actinomycetes</taxon>
        <taxon>Micrococcales</taxon>
        <taxon>Micrococcaceae</taxon>
        <taxon>Nesterenkonia</taxon>
    </lineage>
</organism>
<name>A0A5R9AJL9_9MICC</name>
<keyword evidence="2" id="KW-1185">Reference proteome</keyword>
<evidence type="ECO:0000313" key="1">
    <source>
        <dbReference type="EMBL" id="TLP78972.1"/>
    </source>
</evidence>
<dbReference type="AlphaFoldDB" id="A0A5R9AJL9"/>
<sequence>MPLNTIGDLPVVGGVHGNNASVLQHSAEHGPRTPPFRVHTSGGPTRINLEWESLRASSAHIQQAGQSFTELRRKTIGVYEDFSGSGFAHLHWKVPGWHARLGRLVFSTAATELLLREGVDGIEHAHQSYREAEVSVHQWFHLGVRGIEGSIALEHLAHPEGDRSFTYDWFATALVSGGGRGADLLLRKYPTLEVLLSTVIAVENHAGLMPALMGRNEHVLTADATHTFRHQPDGTLAGYLESVGGSSEHGDIAVSVIPRPNMEPAYAVHLPGLKVDGLATGHGRSPLSLIDGLTNDSVHMTSAVTDALTEVGAPEGAEVFMTGFSLGGLHATNMAKSKEFHQQYALRAVTTVGSPATSGPTRTGVKVTHLEDARDPVPHITGDRHELSAERMVIEYSHQNPDSTVESIAGSAHTWEHNLEAIKLMEHQNSAWLEPAQQQHMDEFRAQLMFDAEIETHVFDSHWQAMDTPEHLLPWEAEGLDDLDYLNEALREGADQLRRLPQE</sequence>
<dbReference type="Gene3D" id="3.40.50.1820">
    <property type="entry name" value="alpha/beta hydrolase"/>
    <property type="match status" value="1"/>
</dbReference>
<dbReference type="OrthoDB" id="5095936at2"/>
<reference evidence="1 2" key="1">
    <citation type="submission" date="2019-05" db="EMBL/GenBank/DDBJ databases">
        <title>Nesterenkonia sp. GY239, isolated from the Southern Atlantic Ocean.</title>
        <authorList>
            <person name="Zhang G."/>
        </authorList>
    </citation>
    <scope>NUCLEOTIDE SEQUENCE [LARGE SCALE GENOMIC DNA]</scope>
    <source>
        <strain evidence="1 2">GY239</strain>
    </source>
</reference>
<protein>
    <submittedName>
        <fullName evidence="1">Uncharacterized protein</fullName>
    </submittedName>
</protein>
<accession>A0A5R9AJL9</accession>
<dbReference type="SUPFAM" id="SSF53474">
    <property type="entry name" value="alpha/beta-Hydrolases"/>
    <property type="match status" value="1"/>
</dbReference>
<dbReference type="Proteomes" id="UP000306544">
    <property type="component" value="Unassembled WGS sequence"/>
</dbReference>
<dbReference type="RefSeq" id="WP_138169483.1">
    <property type="nucleotide sequence ID" value="NZ_VAWA01000003.1"/>
</dbReference>
<evidence type="ECO:0000313" key="2">
    <source>
        <dbReference type="Proteomes" id="UP000306544"/>
    </source>
</evidence>
<comment type="caution">
    <text evidence="1">The sequence shown here is derived from an EMBL/GenBank/DDBJ whole genome shotgun (WGS) entry which is preliminary data.</text>
</comment>
<proteinExistence type="predicted"/>
<dbReference type="InterPro" id="IPR029058">
    <property type="entry name" value="AB_hydrolase_fold"/>
</dbReference>
<gene>
    <name evidence="1" type="ORF">FEF27_03725</name>
</gene>